<name>F4LIL3_TREBD</name>
<keyword evidence="1" id="KW-0805">Transcription regulation</keyword>
<dbReference type="GO" id="GO:0000976">
    <property type="term" value="F:transcription cis-regulatory region binding"/>
    <property type="evidence" value="ECO:0007669"/>
    <property type="project" value="TreeGrafter"/>
</dbReference>
<dbReference type="STRING" id="906968.Trebr_1818"/>
<feature type="domain" description="HTH tetR-type" evidence="5">
    <location>
        <begin position="11"/>
        <end position="71"/>
    </location>
</feature>
<evidence type="ECO:0000313" key="7">
    <source>
        <dbReference type="Proteomes" id="UP000006546"/>
    </source>
</evidence>
<dbReference type="InterPro" id="IPR001647">
    <property type="entry name" value="HTH_TetR"/>
</dbReference>
<dbReference type="RefSeq" id="WP_013758942.1">
    <property type="nucleotide sequence ID" value="NC_015500.1"/>
</dbReference>
<reference evidence="7" key="1">
    <citation type="submission" date="2011-04" db="EMBL/GenBank/DDBJ databases">
        <title>The complete genome of Treponema brennaborense DSM 12168.</title>
        <authorList>
            <person name="Lucas S."/>
            <person name="Han J."/>
            <person name="Lapidus A."/>
            <person name="Bruce D."/>
            <person name="Goodwin L."/>
            <person name="Pitluck S."/>
            <person name="Peters L."/>
            <person name="Kyrpides N."/>
            <person name="Mavromatis K."/>
            <person name="Ivanova N."/>
            <person name="Mikhailova N."/>
            <person name="Pagani I."/>
            <person name="Teshima H."/>
            <person name="Detter J.C."/>
            <person name="Tapia R."/>
            <person name="Han C."/>
            <person name="Land M."/>
            <person name="Hauser L."/>
            <person name="Markowitz V."/>
            <person name="Cheng J.-F."/>
            <person name="Hugenholtz P."/>
            <person name="Woyke T."/>
            <person name="Wu D."/>
            <person name="Gronow S."/>
            <person name="Wellnitz S."/>
            <person name="Brambilla E."/>
            <person name="Klenk H.-P."/>
            <person name="Eisen J.A."/>
        </authorList>
    </citation>
    <scope>NUCLEOTIDE SEQUENCE [LARGE SCALE GENOMIC DNA]</scope>
    <source>
        <strain evidence="7">DSM 12168 / CIP 105900 / DD5/3</strain>
    </source>
</reference>
<dbReference type="PANTHER" id="PTHR30055:SF234">
    <property type="entry name" value="HTH-TYPE TRANSCRIPTIONAL REGULATOR BETI"/>
    <property type="match status" value="1"/>
</dbReference>
<keyword evidence="3" id="KW-0804">Transcription</keyword>
<sequence>MPAPLSEKERAEIKRRLTDAAESCLKTTGIRKTSVDELTRRAGIAKGTFYLFYPSKELLFFDVINAFHETAERLLAARLKEVAYLDARRTLYSVAPSVLADIFTDLFRFADGSFMPELIRNGELEYLMRKLPDEAVAAHHAADAAMFERLTAVLPDGMGKKHTAEVVSAAFRLLFLTLLHKREIGEAVYFDAVGLLLNGLIKEL</sequence>
<keyword evidence="2 4" id="KW-0238">DNA-binding</keyword>
<gene>
    <name evidence="6" type="ordered locus">Trebr_1818</name>
</gene>
<dbReference type="PANTHER" id="PTHR30055">
    <property type="entry name" value="HTH-TYPE TRANSCRIPTIONAL REGULATOR RUTR"/>
    <property type="match status" value="1"/>
</dbReference>
<organism evidence="6 7">
    <name type="scientific">Treponema brennaborense (strain DSM 12168 / CIP 105900 / DD5/3)</name>
    <dbReference type="NCBI Taxonomy" id="906968"/>
    <lineage>
        <taxon>Bacteria</taxon>
        <taxon>Pseudomonadati</taxon>
        <taxon>Spirochaetota</taxon>
        <taxon>Spirochaetia</taxon>
        <taxon>Spirochaetales</taxon>
        <taxon>Treponemataceae</taxon>
        <taxon>Treponema</taxon>
    </lineage>
</organism>
<dbReference type="Pfam" id="PF00440">
    <property type="entry name" value="TetR_N"/>
    <property type="match status" value="1"/>
</dbReference>
<evidence type="ECO:0000256" key="1">
    <source>
        <dbReference type="ARBA" id="ARBA00023015"/>
    </source>
</evidence>
<proteinExistence type="predicted"/>
<dbReference type="OrthoDB" id="9812484at2"/>
<dbReference type="EMBL" id="CP002696">
    <property type="protein sequence ID" value="AEE17238.1"/>
    <property type="molecule type" value="Genomic_DNA"/>
</dbReference>
<dbReference type="HOGENOM" id="CLU_069356_42_0_12"/>
<accession>F4LIL3</accession>
<feature type="DNA-binding region" description="H-T-H motif" evidence="4">
    <location>
        <begin position="34"/>
        <end position="53"/>
    </location>
</feature>
<dbReference type="GO" id="GO:0003700">
    <property type="term" value="F:DNA-binding transcription factor activity"/>
    <property type="evidence" value="ECO:0007669"/>
    <property type="project" value="TreeGrafter"/>
</dbReference>
<dbReference type="SUPFAM" id="SSF46689">
    <property type="entry name" value="Homeodomain-like"/>
    <property type="match status" value="1"/>
</dbReference>
<dbReference type="KEGG" id="tbe:Trebr_1818"/>
<dbReference type="InterPro" id="IPR009057">
    <property type="entry name" value="Homeodomain-like_sf"/>
</dbReference>
<keyword evidence="7" id="KW-1185">Reference proteome</keyword>
<evidence type="ECO:0000256" key="4">
    <source>
        <dbReference type="PROSITE-ProRule" id="PRU00335"/>
    </source>
</evidence>
<dbReference type="AlphaFoldDB" id="F4LIL3"/>
<dbReference type="Proteomes" id="UP000006546">
    <property type="component" value="Chromosome"/>
</dbReference>
<evidence type="ECO:0000259" key="5">
    <source>
        <dbReference type="PROSITE" id="PS50977"/>
    </source>
</evidence>
<evidence type="ECO:0000256" key="2">
    <source>
        <dbReference type="ARBA" id="ARBA00023125"/>
    </source>
</evidence>
<evidence type="ECO:0000313" key="6">
    <source>
        <dbReference type="EMBL" id="AEE17238.1"/>
    </source>
</evidence>
<dbReference type="Gene3D" id="1.10.357.10">
    <property type="entry name" value="Tetracycline Repressor, domain 2"/>
    <property type="match status" value="1"/>
</dbReference>
<dbReference type="eggNOG" id="COG1309">
    <property type="taxonomic scope" value="Bacteria"/>
</dbReference>
<protein>
    <submittedName>
        <fullName evidence="6">Regulatory protein TetR</fullName>
    </submittedName>
</protein>
<dbReference type="InterPro" id="IPR050109">
    <property type="entry name" value="HTH-type_TetR-like_transc_reg"/>
</dbReference>
<evidence type="ECO:0000256" key="3">
    <source>
        <dbReference type="ARBA" id="ARBA00023163"/>
    </source>
</evidence>
<dbReference type="PROSITE" id="PS50977">
    <property type="entry name" value="HTH_TETR_2"/>
    <property type="match status" value="1"/>
</dbReference>